<evidence type="ECO:0000313" key="2">
    <source>
        <dbReference type="Proteomes" id="UP000225706"/>
    </source>
</evidence>
<dbReference type="EMBL" id="LSMT01000351">
    <property type="protein sequence ID" value="PFX19631.1"/>
    <property type="molecule type" value="Genomic_DNA"/>
</dbReference>
<proteinExistence type="predicted"/>
<reference evidence="2" key="1">
    <citation type="journal article" date="2017" name="bioRxiv">
        <title>Comparative analysis of the genomes of Stylophora pistillata and Acropora digitifera provides evidence for extensive differences between species of corals.</title>
        <authorList>
            <person name="Voolstra C.R."/>
            <person name="Li Y."/>
            <person name="Liew Y.J."/>
            <person name="Baumgarten S."/>
            <person name="Zoccola D."/>
            <person name="Flot J.-F."/>
            <person name="Tambutte S."/>
            <person name="Allemand D."/>
            <person name="Aranda M."/>
        </authorList>
    </citation>
    <scope>NUCLEOTIDE SEQUENCE [LARGE SCALE GENOMIC DNA]</scope>
</reference>
<dbReference type="AlphaFoldDB" id="A0A2B4RPU2"/>
<gene>
    <name evidence="1" type="ORF">AWC38_SpisGene15960</name>
</gene>
<organism evidence="1 2">
    <name type="scientific">Stylophora pistillata</name>
    <name type="common">Smooth cauliflower coral</name>
    <dbReference type="NCBI Taxonomy" id="50429"/>
    <lineage>
        <taxon>Eukaryota</taxon>
        <taxon>Metazoa</taxon>
        <taxon>Cnidaria</taxon>
        <taxon>Anthozoa</taxon>
        <taxon>Hexacorallia</taxon>
        <taxon>Scleractinia</taxon>
        <taxon>Astrocoeniina</taxon>
        <taxon>Pocilloporidae</taxon>
        <taxon>Stylophora</taxon>
    </lineage>
</organism>
<accession>A0A2B4RPU2</accession>
<name>A0A2B4RPU2_STYPI</name>
<keyword evidence="2" id="KW-1185">Reference proteome</keyword>
<protein>
    <submittedName>
        <fullName evidence="1">Uncharacterized protein</fullName>
    </submittedName>
</protein>
<dbReference type="Proteomes" id="UP000225706">
    <property type="component" value="Unassembled WGS sequence"/>
</dbReference>
<comment type="caution">
    <text evidence="1">The sequence shown here is derived from an EMBL/GenBank/DDBJ whole genome shotgun (WGS) entry which is preliminary data.</text>
</comment>
<sequence length="192" mass="22274">MLSWLPWPEMEDHVKLIISDLDVTHIKEYWHGKSAVPNGPPYGRTKRPHLIDPQLNADRAERRKRRQEIIDQEVSEKMKKFNEPGDTVENIFSEVEHTCTTQETEESDELQDGRSEDEEMGELQMDVAGEKLVKDTDKKPVLVDRDNQTLISALSQEKVHVASQTTEFDHLFCSATKTQPFTEDYFKDSDDR</sequence>
<evidence type="ECO:0000313" key="1">
    <source>
        <dbReference type="EMBL" id="PFX19631.1"/>
    </source>
</evidence>